<protein>
    <recommendedName>
        <fullName evidence="5">Maleylacetoacetate isomerase</fullName>
    </recommendedName>
</protein>
<comment type="caution">
    <text evidence="3">The sequence shown here is derived from an EMBL/GenBank/DDBJ whole genome shotgun (WGS) entry which is preliminary data.</text>
</comment>
<evidence type="ECO:0000259" key="1">
    <source>
        <dbReference type="PROSITE" id="PS50404"/>
    </source>
</evidence>
<gene>
    <name evidence="3" type="ORF">EEDITHA_LOCUS15049</name>
</gene>
<dbReference type="PROSITE" id="PS50405">
    <property type="entry name" value="GST_CTER"/>
    <property type="match status" value="1"/>
</dbReference>
<dbReference type="PROSITE" id="PS50404">
    <property type="entry name" value="GST_NTER"/>
    <property type="match status" value="1"/>
</dbReference>
<dbReference type="GO" id="GO:0004364">
    <property type="term" value="F:glutathione transferase activity"/>
    <property type="evidence" value="ECO:0007669"/>
    <property type="project" value="TreeGrafter"/>
</dbReference>
<accession>A0AAU9URC5</accession>
<dbReference type="PANTHER" id="PTHR42673:SF4">
    <property type="entry name" value="MALEYLACETOACETATE ISOMERASE"/>
    <property type="match status" value="1"/>
</dbReference>
<dbReference type="PANTHER" id="PTHR42673">
    <property type="entry name" value="MALEYLACETOACETATE ISOMERASE"/>
    <property type="match status" value="1"/>
</dbReference>
<dbReference type="GO" id="GO:0016034">
    <property type="term" value="F:maleylacetoacetate isomerase activity"/>
    <property type="evidence" value="ECO:0007669"/>
    <property type="project" value="TreeGrafter"/>
</dbReference>
<sequence>MPSGYTRTYKCNNSSYSNLDGATLVESMAIIQYLEETRPKPSLLPDTPLLRAHMREICETIVSGVQPLQNIGLLSHFHTEDQYKKFTKYWTERGLQTLEELLQKSAGKFCIKDKLSMADLCLVPQLYNAVTRHELSLDKFPTVSTLYETLLKEKTFSETHPKNIKLKG</sequence>
<reference evidence="3" key="1">
    <citation type="submission" date="2022-03" db="EMBL/GenBank/DDBJ databases">
        <authorList>
            <person name="Tunstrom K."/>
        </authorList>
    </citation>
    <scope>NUCLEOTIDE SEQUENCE</scope>
</reference>
<dbReference type="InterPro" id="IPR040079">
    <property type="entry name" value="Glutathione_S-Trfase"/>
</dbReference>
<dbReference type="InterPro" id="IPR036282">
    <property type="entry name" value="Glutathione-S-Trfase_C_sf"/>
</dbReference>
<keyword evidence="4" id="KW-1185">Reference proteome</keyword>
<dbReference type="SUPFAM" id="SSF47616">
    <property type="entry name" value="GST C-terminal domain-like"/>
    <property type="match status" value="1"/>
</dbReference>
<evidence type="ECO:0008006" key="5">
    <source>
        <dbReference type="Google" id="ProtNLM"/>
    </source>
</evidence>
<dbReference type="GO" id="GO:0005739">
    <property type="term" value="C:mitochondrion"/>
    <property type="evidence" value="ECO:0007669"/>
    <property type="project" value="TreeGrafter"/>
</dbReference>
<dbReference type="Pfam" id="PF14497">
    <property type="entry name" value="GST_C_3"/>
    <property type="match status" value="1"/>
</dbReference>
<dbReference type="Gene3D" id="1.20.1050.10">
    <property type="match status" value="1"/>
</dbReference>
<dbReference type="InterPro" id="IPR004045">
    <property type="entry name" value="Glutathione_S-Trfase_N"/>
</dbReference>
<feature type="domain" description="GST N-terminal" evidence="1">
    <location>
        <begin position="1"/>
        <end position="42"/>
    </location>
</feature>
<evidence type="ECO:0000313" key="4">
    <source>
        <dbReference type="Proteomes" id="UP001153954"/>
    </source>
</evidence>
<dbReference type="SFLD" id="SFLDS00019">
    <property type="entry name" value="Glutathione_Transferase_(cytos"/>
    <property type="match status" value="1"/>
</dbReference>
<feature type="domain" description="GST C-terminal" evidence="2">
    <location>
        <begin position="47"/>
        <end position="168"/>
    </location>
</feature>
<organism evidence="3 4">
    <name type="scientific">Euphydryas editha</name>
    <name type="common">Edith's checkerspot</name>
    <dbReference type="NCBI Taxonomy" id="104508"/>
    <lineage>
        <taxon>Eukaryota</taxon>
        <taxon>Metazoa</taxon>
        <taxon>Ecdysozoa</taxon>
        <taxon>Arthropoda</taxon>
        <taxon>Hexapoda</taxon>
        <taxon>Insecta</taxon>
        <taxon>Pterygota</taxon>
        <taxon>Neoptera</taxon>
        <taxon>Endopterygota</taxon>
        <taxon>Lepidoptera</taxon>
        <taxon>Glossata</taxon>
        <taxon>Ditrysia</taxon>
        <taxon>Papilionoidea</taxon>
        <taxon>Nymphalidae</taxon>
        <taxon>Nymphalinae</taxon>
        <taxon>Euphydryas</taxon>
    </lineage>
</organism>
<evidence type="ECO:0000259" key="2">
    <source>
        <dbReference type="PROSITE" id="PS50405"/>
    </source>
</evidence>
<dbReference type="AlphaFoldDB" id="A0AAU9URC5"/>
<dbReference type="SUPFAM" id="SSF52833">
    <property type="entry name" value="Thioredoxin-like"/>
    <property type="match status" value="1"/>
</dbReference>
<dbReference type="EMBL" id="CAKOGL010000022">
    <property type="protein sequence ID" value="CAH2100149.1"/>
    <property type="molecule type" value="Genomic_DNA"/>
</dbReference>
<dbReference type="GO" id="GO:0006559">
    <property type="term" value="P:L-phenylalanine catabolic process"/>
    <property type="evidence" value="ECO:0007669"/>
    <property type="project" value="TreeGrafter"/>
</dbReference>
<evidence type="ECO:0000313" key="3">
    <source>
        <dbReference type="EMBL" id="CAH2100149.1"/>
    </source>
</evidence>
<dbReference type="InterPro" id="IPR004046">
    <property type="entry name" value="GST_C"/>
</dbReference>
<proteinExistence type="predicted"/>
<dbReference type="GO" id="GO:0006749">
    <property type="term" value="P:glutathione metabolic process"/>
    <property type="evidence" value="ECO:0007669"/>
    <property type="project" value="TreeGrafter"/>
</dbReference>
<dbReference type="InterPro" id="IPR010987">
    <property type="entry name" value="Glutathione-S-Trfase_C-like"/>
</dbReference>
<dbReference type="InterPro" id="IPR036249">
    <property type="entry name" value="Thioredoxin-like_sf"/>
</dbReference>
<dbReference type="Proteomes" id="UP001153954">
    <property type="component" value="Unassembled WGS sequence"/>
</dbReference>
<name>A0AAU9URC5_EUPED</name>